<comment type="similarity">
    <text evidence="1">Belongs to the ataxin-10 family.</text>
</comment>
<proteinExistence type="inferred from homology"/>
<keyword evidence="3" id="KW-0131">Cell cycle</keyword>
<dbReference type="PANTHER" id="PTHR13255">
    <property type="entry name" value="ATAXIN-10"/>
    <property type="match status" value="1"/>
</dbReference>
<dbReference type="OrthoDB" id="379794at2759"/>
<reference evidence="9 10" key="1">
    <citation type="submission" date="2018-11" db="EMBL/GenBank/DDBJ databases">
        <title>Genome sequence of Apiotrichum porosum DSM 27194.</title>
        <authorList>
            <person name="Aliyu H."/>
            <person name="Gorte O."/>
            <person name="Ochsenreither K."/>
        </authorList>
    </citation>
    <scope>NUCLEOTIDE SEQUENCE [LARGE SCALE GENOMIC DNA]</scope>
    <source>
        <strain evidence="9 10">DSM 27194</strain>
    </source>
</reference>
<name>A0A427XX97_9TREE</name>
<comment type="caution">
    <text evidence="9">The sequence shown here is derived from an EMBL/GenBank/DDBJ whole genome shotgun (WGS) entry which is preliminary data.</text>
</comment>
<protein>
    <recommendedName>
        <fullName evidence="5">Ataxin-10 homolog</fullName>
    </recommendedName>
    <alternativeName>
        <fullName evidence="6">Copper transport protein 86</fullName>
    </alternativeName>
</protein>
<evidence type="ECO:0000256" key="4">
    <source>
        <dbReference type="ARBA" id="ARBA00044746"/>
    </source>
</evidence>
<evidence type="ECO:0000256" key="3">
    <source>
        <dbReference type="ARBA" id="ARBA00023306"/>
    </source>
</evidence>
<dbReference type="Proteomes" id="UP000279236">
    <property type="component" value="Unassembled WGS sequence"/>
</dbReference>
<dbReference type="InterPro" id="IPR051374">
    <property type="entry name" value="Ataxin-10/CTR86_families"/>
</dbReference>
<dbReference type="GO" id="GO:0051301">
    <property type="term" value="P:cell division"/>
    <property type="evidence" value="ECO:0007669"/>
    <property type="project" value="UniProtKB-KW"/>
</dbReference>
<dbReference type="RefSeq" id="XP_028477412.1">
    <property type="nucleotide sequence ID" value="XM_028622520.1"/>
</dbReference>
<evidence type="ECO:0000259" key="8">
    <source>
        <dbReference type="Pfam" id="PF09759"/>
    </source>
</evidence>
<dbReference type="GeneID" id="39591688"/>
<dbReference type="SUPFAM" id="SSF48371">
    <property type="entry name" value="ARM repeat"/>
    <property type="match status" value="1"/>
</dbReference>
<evidence type="ECO:0000256" key="2">
    <source>
        <dbReference type="ARBA" id="ARBA00022618"/>
    </source>
</evidence>
<evidence type="ECO:0000256" key="6">
    <source>
        <dbReference type="ARBA" id="ARBA00044805"/>
    </source>
</evidence>
<evidence type="ECO:0000313" key="9">
    <source>
        <dbReference type="EMBL" id="RSH83460.1"/>
    </source>
</evidence>
<dbReference type="Pfam" id="PF09759">
    <property type="entry name" value="Atx10homo_assoc"/>
    <property type="match status" value="1"/>
</dbReference>
<dbReference type="Gene3D" id="1.25.10.10">
    <property type="entry name" value="Leucine-rich Repeat Variant"/>
    <property type="match status" value="1"/>
</dbReference>
<evidence type="ECO:0000313" key="10">
    <source>
        <dbReference type="Proteomes" id="UP000279236"/>
    </source>
</evidence>
<comment type="function">
    <text evidence="4">May play a role in the regulation of cytokinesis.</text>
</comment>
<organism evidence="9 10">
    <name type="scientific">Apiotrichum porosum</name>
    <dbReference type="NCBI Taxonomy" id="105984"/>
    <lineage>
        <taxon>Eukaryota</taxon>
        <taxon>Fungi</taxon>
        <taxon>Dikarya</taxon>
        <taxon>Basidiomycota</taxon>
        <taxon>Agaricomycotina</taxon>
        <taxon>Tremellomycetes</taxon>
        <taxon>Trichosporonales</taxon>
        <taxon>Trichosporonaceae</taxon>
        <taxon>Apiotrichum</taxon>
    </lineage>
</organism>
<dbReference type="GO" id="GO:0005829">
    <property type="term" value="C:cytosol"/>
    <property type="evidence" value="ECO:0007669"/>
    <property type="project" value="TreeGrafter"/>
</dbReference>
<dbReference type="EMBL" id="RSCE01000004">
    <property type="protein sequence ID" value="RSH83460.1"/>
    <property type="molecule type" value="Genomic_DNA"/>
</dbReference>
<dbReference type="InterPro" id="IPR016024">
    <property type="entry name" value="ARM-type_fold"/>
</dbReference>
<gene>
    <name evidence="9" type="ORF">EHS24_007145</name>
</gene>
<dbReference type="AlphaFoldDB" id="A0A427XX97"/>
<evidence type="ECO:0000256" key="1">
    <source>
        <dbReference type="ARBA" id="ARBA00008384"/>
    </source>
</evidence>
<keyword evidence="2" id="KW-0132">Cell division</keyword>
<dbReference type="InterPro" id="IPR011989">
    <property type="entry name" value="ARM-like"/>
</dbReference>
<evidence type="ECO:0000256" key="5">
    <source>
        <dbReference type="ARBA" id="ARBA00044801"/>
    </source>
</evidence>
<evidence type="ECO:0000256" key="7">
    <source>
        <dbReference type="SAM" id="MobiDB-lite"/>
    </source>
</evidence>
<keyword evidence="10" id="KW-1185">Reference proteome</keyword>
<feature type="domain" description="Ataxin-10" evidence="8">
    <location>
        <begin position="417"/>
        <end position="498"/>
    </location>
</feature>
<dbReference type="PANTHER" id="PTHR13255:SF0">
    <property type="entry name" value="ATAXIN-10"/>
    <property type="match status" value="1"/>
</dbReference>
<accession>A0A427XX97</accession>
<sequence length="539" mass="58846">MSFNIDALRSVLTDPVRTIASSNACTAAATQVDNAARHVALQMNTRAEILTEFAAHSSDSLWSRLGAFWPALADALEPSSTVGIEEARQLAFAAAKLERNLVAGVNEYQLECLPHAPDIRRLIFNVTTFSRIEDEDFFSLQATLAQLLCNLVSPVDNDDASAKELADSQLAIYLSGNREDDVVIRLLDSRNARTNVATLHLLNNLTQDETRLSSLLEPIGIRWLAQILGRMDDWLDHDDGRFELAARIFNRMIEQTLTTQLFEDLAMGDEVITPSQTTLLKLVDSALAAPPAPRPNPLHSQFAFILPLWHNLAKYAVISMRSGQDDARLPKILIGLVLACESLSAIALNVQERIDEAKYGGDVVVPGGDEAMVAAMKSGPQCVIPPLVGVLRETNTFLPRIKPTAEAPDASLPFANVKRDLVRLLAVLAFDDPTIGDAVRAEGGVELVLSLCETDDRNPYLREHALLAVRNLMMGNPANQEIMRQMDPVGVVGDNGELLPLPEKLKKKMAEDKAKQAEAATIAEEVEPTEGESTSEPAQ</sequence>
<feature type="region of interest" description="Disordered" evidence="7">
    <location>
        <begin position="509"/>
        <end position="539"/>
    </location>
</feature>
<dbReference type="InterPro" id="IPR019156">
    <property type="entry name" value="Ataxin-10_domain"/>
</dbReference>